<protein>
    <submittedName>
        <fullName evidence="1">Uncharacterized protein Z466R</fullName>
    </submittedName>
</protein>
<dbReference type="OrthoDB" id="10994at10239"/>
<evidence type="ECO:0000313" key="2">
    <source>
        <dbReference type="Proteomes" id="UP000202420"/>
    </source>
</evidence>
<dbReference type="Proteomes" id="UP000202420">
    <property type="component" value="Segment"/>
</dbReference>
<dbReference type="GeneID" id="5470441"/>
<reference evidence="1 2" key="1">
    <citation type="submission" date="2006-09" db="EMBL/GenBank/DDBJ databases">
        <title>Sequence and annotation of the 288-kb ATCV-1 virus that infects an endosymbiotic Chlorella strain of the heliozoon Acanthocystis turfacea.</title>
        <authorList>
            <person name="Fitzgerald L.A."/>
            <person name="Graves M.V."/>
            <person name="Li X."/>
            <person name="Pfitzner A.J.P."/>
            <person name="Hartigan J."/>
            <person name="Van Etten J.L."/>
        </authorList>
    </citation>
    <scope>NUCLEOTIDE SEQUENCE [LARGE SCALE GENOMIC DNA]</scope>
    <source>
        <strain evidence="1 2">ATCV-1</strain>
    </source>
</reference>
<name>A7K976_9PHYC</name>
<evidence type="ECO:0000313" key="1">
    <source>
        <dbReference type="EMBL" id="ABT16600.1"/>
    </source>
</evidence>
<dbReference type="EMBL" id="EF101928">
    <property type="protein sequence ID" value="ABT16600.1"/>
    <property type="molecule type" value="Genomic_DNA"/>
</dbReference>
<organism evidence="1 2">
    <name type="scientific">Chlorovirus heliozoae</name>
    <dbReference type="NCBI Taxonomy" id="322019"/>
    <lineage>
        <taxon>Viruses</taxon>
        <taxon>Varidnaviria</taxon>
        <taxon>Bamfordvirae</taxon>
        <taxon>Nucleocytoviricota</taxon>
        <taxon>Megaviricetes</taxon>
        <taxon>Algavirales</taxon>
        <taxon>Phycodnaviridae</taxon>
        <taxon>Chlorovirus</taxon>
    </lineage>
</organism>
<gene>
    <name evidence="1" type="primary">Z466R</name>
    <name evidence="1" type="ORF">ATCV1_Z466R</name>
</gene>
<keyword evidence="2" id="KW-1185">Reference proteome</keyword>
<dbReference type="RefSeq" id="YP_001426947.1">
    <property type="nucleotide sequence ID" value="NC_008724.1"/>
</dbReference>
<accession>A7K976</accession>
<proteinExistence type="predicted"/>
<sequence>MDSLDFRTISPRSVTWARGGRGGNIVASRSASVKPIEFQVPRMNCTISSHSAGMFKVELKMNPEDKTHAQFCDWISDLEESSVGTWSSTLSRSKLVYRDGFRLMFFSNTNVFDSTGKLSVDFFKAKSCSILCSLAGLWTTQEKYGLRFNIKQLKFFEDALEYPSTEEAFSENTSDLMFVDDD</sequence>
<dbReference type="KEGG" id="vg:5470441"/>